<dbReference type="Gene3D" id="3.40.50.300">
    <property type="entry name" value="P-loop containing nucleotide triphosphate hydrolases"/>
    <property type="match status" value="1"/>
</dbReference>
<reference evidence="4" key="1">
    <citation type="journal article" date="2019" name="Int. J. Syst. Evol. Microbiol.">
        <title>The Global Catalogue of Microorganisms (GCM) 10K type strain sequencing project: providing services to taxonomists for standard genome sequencing and annotation.</title>
        <authorList>
            <consortium name="The Broad Institute Genomics Platform"/>
            <consortium name="The Broad Institute Genome Sequencing Center for Infectious Disease"/>
            <person name="Wu L."/>
            <person name="Ma J."/>
        </authorList>
    </citation>
    <scope>NUCLEOTIDE SEQUENCE [LARGE SCALE GENOMIC DNA]</scope>
    <source>
        <strain evidence="4">CGMCC 4.7643</strain>
    </source>
</reference>
<evidence type="ECO:0000313" key="3">
    <source>
        <dbReference type="EMBL" id="MFD2465536.1"/>
    </source>
</evidence>
<dbReference type="InterPro" id="IPR027417">
    <property type="entry name" value="P-loop_NTPase"/>
</dbReference>
<dbReference type="Pfam" id="PF13176">
    <property type="entry name" value="TPR_7"/>
    <property type="match status" value="1"/>
</dbReference>
<evidence type="ECO:0000256" key="1">
    <source>
        <dbReference type="PROSITE-ProRule" id="PRU00339"/>
    </source>
</evidence>
<dbReference type="RefSeq" id="WP_345406940.1">
    <property type="nucleotide sequence ID" value="NZ_BAABHG010000021.1"/>
</dbReference>
<proteinExistence type="predicted"/>
<dbReference type="InterPro" id="IPR019734">
    <property type="entry name" value="TPR_rpt"/>
</dbReference>
<dbReference type="SUPFAM" id="SSF52540">
    <property type="entry name" value="P-loop containing nucleoside triphosphate hydrolases"/>
    <property type="match status" value="1"/>
</dbReference>
<dbReference type="SUPFAM" id="SSF48452">
    <property type="entry name" value="TPR-like"/>
    <property type="match status" value="3"/>
</dbReference>
<sequence length="991" mass="106680">MNEPSRPTNVTRADVTGVVVQAGTVTGGVHIRMPGRDVVVPRQLPSAPRRFTGRERELDRIVSLVGTATGGGGAVVVSAINGMPGAGKTALVLHAARRLSERFPDGQFFLDLHGHTAGRRPVEAVDALGSLLVADGVSPRFLPVGLDDRAALWRSRVTGRRVLLVLDDAAGHAQVEPLLPGSDAGMVLITSRRRLSALDADSLELGILTGHEAAQMFLRLVPVARTDRAAVEELVDLSGRLPLAIVLLAGILNSRPQWTVRSLVSDISAATSRLARLKVDDRAVAAAFELSYRCLPGIGQRLFRRLGLHPGATVDPYAVAALEEVPVAEAAERLRVLYDDHLLDEPTQGYYRMHELLREYARDLAAAEPAQQRGRAVGRLLDYYQHTTAIACLAFSRNSRARAPVVARVPPTVPQLSDSGAALRWLRAERGNILACVDHAYACADDTRAVGLTAAAAPFLRYAGPWDVAVRCHENAVDAAQREGDRHGVAQALGDLGEIRSLTSDFSGAIEALRRALAIWRDLVVLGGEADALTGLGVVQEQTGEYGAAIDSYESALAIYRGIADRSGEANVHRGLGAVYLYIGDYPAGIRMHERALALYLELDDRLGEGNAHCALGNLGWLTGDYPGATTSLEQAIGIFQQEGDRNGLATALNNLGIVLHLSGSFDRAGRAQERALGLYRALGNRRGEGNALNELGIARWLNGDYGGARQALRQALGIHRAIHDRRGEANALHQLGAVHRLVGRYQDAITTLRRGLVVFREIHDRRGEANVLNEMANSLWIIGDYGQATELLTRAQAIQRDVGDQYGEANALQQVGTIRRLTGDAPGAGEALVRAVGLQRDVGDSRGEAATLRQLGALHMDARDYVAAAQALRRALQLHRRVGDRVGEAGTLHRIGSLHLARGRPDIASRCYRRGVALARDLKAPWEEATGLEGLGRVAEHLADVRSAATALNQALDIYHRIGTADATRLAAQTTTNPAWQRPERDTPPD</sequence>
<dbReference type="Proteomes" id="UP001597419">
    <property type="component" value="Unassembled WGS sequence"/>
</dbReference>
<name>A0ABW5GXA2_9PSEU</name>
<gene>
    <name evidence="3" type="ORF">ACFSYJ_43475</name>
</gene>
<dbReference type="SMART" id="SM00028">
    <property type="entry name" value="TPR"/>
    <property type="match status" value="11"/>
</dbReference>
<organism evidence="3 4">
    <name type="scientific">Amycolatopsis samaneae</name>
    <dbReference type="NCBI Taxonomy" id="664691"/>
    <lineage>
        <taxon>Bacteria</taxon>
        <taxon>Bacillati</taxon>
        <taxon>Actinomycetota</taxon>
        <taxon>Actinomycetes</taxon>
        <taxon>Pseudonocardiales</taxon>
        <taxon>Pseudonocardiaceae</taxon>
        <taxon>Amycolatopsis</taxon>
    </lineage>
</organism>
<keyword evidence="3" id="KW-0067">ATP-binding</keyword>
<keyword evidence="3" id="KW-0547">Nucleotide-binding</keyword>
<accession>A0ABW5GXA2</accession>
<evidence type="ECO:0000313" key="4">
    <source>
        <dbReference type="Proteomes" id="UP001597419"/>
    </source>
</evidence>
<feature type="region of interest" description="Disordered" evidence="2">
    <location>
        <begin position="971"/>
        <end position="991"/>
    </location>
</feature>
<dbReference type="Gene3D" id="1.25.40.10">
    <property type="entry name" value="Tetratricopeptide repeat domain"/>
    <property type="match status" value="3"/>
</dbReference>
<dbReference type="PANTHER" id="PTHR10098">
    <property type="entry name" value="RAPSYN-RELATED"/>
    <property type="match status" value="1"/>
</dbReference>
<keyword evidence="4" id="KW-1185">Reference proteome</keyword>
<dbReference type="InterPro" id="IPR011990">
    <property type="entry name" value="TPR-like_helical_dom_sf"/>
</dbReference>
<protein>
    <submittedName>
        <fullName evidence="3">ATP-binding protein</fullName>
    </submittedName>
</protein>
<dbReference type="GO" id="GO:0005524">
    <property type="term" value="F:ATP binding"/>
    <property type="evidence" value="ECO:0007669"/>
    <property type="project" value="UniProtKB-KW"/>
</dbReference>
<dbReference type="PANTHER" id="PTHR10098:SF108">
    <property type="entry name" value="TETRATRICOPEPTIDE REPEAT PROTEIN 28"/>
    <property type="match status" value="1"/>
</dbReference>
<evidence type="ECO:0000256" key="2">
    <source>
        <dbReference type="SAM" id="MobiDB-lite"/>
    </source>
</evidence>
<comment type="caution">
    <text evidence="3">The sequence shown here is derived from an EMBL/GenBank/DDBJ whole genome shotgun (WGS) entry which is preliminary data.</text>
</comment>
<keyword evidence="1" id="KW-0802">TPR repeat</keyword>
<feature type="repeat" description="TPR" evidence="1">
    <location>
        <begin position="530"/>
        <end position="563"/>
    </location>
</feature>
<dbReference type="PROSITE" id="PS50005">
    <property type="entry name" value="TPR"/>
    <property type="match status" value="2"/>
</dbReference>
<dbReference type="Pfam" id="PF13424">
    <property type="entry name" value="TPR_12"/>
    <property type="match status" value="5"/>
</dbReference>
<dbReference type="PRINTS" id="PR00364">
    <property type="entry name" value="DISEASERSIST"/>
</dbReference>
<dbReference type="EMBL" id="JBHUKU010000033">
    <property type="protein sequence ID" value="MFD2465536.1"/>
    <property type="molecule type" value="Genomic_DNA"/>
</dbReference>
<feature type="repeat" description="TPR" evidence="1">
    <location>
        <begin position="850"/>
        <end position="883"/>
    </location>
</feature>